<protein>
    <submittedName>
        <fullName evidence="1">Uncharacterized protein</fullName>
    </submittedName>
</protein>
<gene>
    <name evidence="1" type="ORF">SAMN05216354_2456</name>
</gene>
<accession>A0A1H5WMF3</accession>
<dbReference type="EMBL" id="FNUV01000006">
    <property type="protein sequence ID" value="SEG00819.1"/>
    <property type="molecule type" value="Genomic_DNA"/>
</dbReference>
<evidence type="ECO:0000313" key="2">
    <source>
        <dbReference type="Proteomes" id="UP000236735"/>
    </source>
</evidence>
<name>A0A1H5WMF3_XYLRU</name>
<evidence type="ECO:0000313" key="1">
    <source>
        <dbReference type="EMBL" id="SEG00819.1"/>
    </source>
</evidence>
<reference evidence="1 2" key="1">
    <citation type="submission" date="2016-10" db="EMBL/GenBank/DDBJ databases">
        <authorList>
            <person name="de Groot N.N."/>
        </authorList>
    </citation>
    <scope>NUCLEOTIDE SEQUENCE [LARGE SCALE GENOMIC DNA]</scope>
    <source>
        <strain evidence="1 2">AR32</strain>
    </source>
</reference>
<proteinExistence type="predicted"/>
<dbReference type="Proteomes" id="UP000236735">
    <property type="component" value="Unassembled WGS sequence"/>
</dbReference>
<sequence>MFLGIFSFKNLEGMDICCTFALAFAQKQG</sequence>
<organism evidence="1 2">
    <name type="scientific">Xylanibacter ruminicola</name>
    <name type="common">Prevotella ruminicola</name>
    <dbReference type="NCBI Taxonomy" id="839"/>
    <lineage>
        <taxon>Bacteria</taxon>
        <taxon>Pseudomonadati</taxon>
        <taxon>Bacteroidota</taxon>
        <taxon>Bacteroidia</taxon>
        <taxon>Bacteroidales</taxon>
        <taxon>Prevotellaceae</taxon>
        <taxon>Xylanibacter</taxon>
    </lineage>
</organism>
<dbReference type="AlphaFoldDB" id="A0A1H5WMF3"/>